<dbReference type="PANTHER" id="PTHR32309">
    <property type="entry name" value="TYROSINE-PROTEIN KINASE"/>
    <property type="match status" value="1"/>
</dbReference>
<comment type="similarity">
    <text evidence="2">Belongs to the CpsC/CapA family.</text>
</comment>
<feature type="region of interest" description="Disordered" evidence="9">
    <location>
        <begin position="518"/>
        <end position="605"/>
    </location>
</feature>
<dbReference type="SUPFAM" id="SSF52540">
    <property type="entry name" value="P-loop containing nucleoside triphosphate hydrolases"/>
    <property type="match status" value="1"/>
</dbReference>
<evidence type="ECO:0000256" key="3">
    <source>
        <dbReference type="ARBA" id="ARBA00022475"/>
    </source>
</evidence>
<feature type="compositionally biased region" description="Basic residues" evidence="9">
    <location>
        <begin position="456"/>
        <end position="465"/>
    </location>
</feature>
<keyword evidence="3" id="KW-1003">Cell membrane</keyword>
<sequence length="815" mass="85991">MDPNDYWKALRKSWIVIVALAIVGGIVGVGYASTLPDSYKAQSSLFVASNGANSGSDLVQGSTFTQNLVQSYSALATTSSVLTPVIAELNLDTTPTKLARQINAQTPLNTVFVNITVTDASAQRAADISNAVARSLRTVATDLAPTSSTGRAPIAISIVAPALVPASATGPNRHLIEITAALIGLVVGILYAIGRLLFDTRIRTVDDVEALSAVPVIGAVRRGHTDHVALRDEPDTALAEDFRRIGATLRFAGNGRSIRSITLTSSSRGVVGTEIALDVALAVAERSLRVLVIDADLRSPSLAVRAGLTGGAGLTDVLDGSVLLDDAVQPWSDGVSLLTAGAGHSNPHFALGSTDMADLVAAAVEQYDFVLVQAASVLDFADALTLGHLTDGTVVTARSRSTNRKQLLRGLDSLLGAKAPILGIVLTQARLDKTRGVTAIPATAKPAPPSAPLARRGPRTSRRRPTASASVERVTPRALGSAGASGPAVLLVRVAPRPAHHAGTARNRADALGAVAQTPRDDATGDPGDSACHAHGPLGRQRQAETHTPGRSTREEQRRETPAIAAGEGALRHPAPRQSLEGDDIGDLGFGAPENRSAPRHDLPREEGVLASERSEIAVERQAVTAYEREVEQEVVRRGHLDRRARRQATPHEEVTRRDPRVGCRGELRDHRTDHGLGTALALQSDEFTQPGRRGPLVVVDEHQEVGARRLVEGAIAAGGYAGRRLGDVDDRDVVDGVSDRLHRGSGGRLGIIVDDQHAGRDEVGDLPSLVDQRGQDHCQVVGAAEREDGDRQSGFGWRHSAHYRGRRDAAGETR</sequence>
<dbReference type="InterPro" id="IPR050445">
    <property type="entry name" value="Bact_polysacc_biosynth/exp"/>
</dbReference>
<feature type="region of interest" description="Disordered" evidence="9">
    <location>
        <begin position="643"/>
        <end position="671"/>
    </location>
</feature>
<evidence type="ECO:0000256" key="8">
    <source>
        <dbReference type="ARBA" id="ARBA00023136"/>
    </source>
</evidence>
<dbReference type="Gene3D" id="3.40.50.300">
    <property type="entry name" value="P-loop containing nucleotide triphosphate hydrolases"/>
    <property type="match status" value="1"/>
</dbReference>
<feature type="compositionally biased region" description="Basic and acidic residues" evidence="9">
    <location>
        <begin position="552"/>
        <end position="561"/>
    </location>
</feature>
<feature type="transmembrane region" description="Helical" evidence="10">
    <location>
        <begin position="12"/>
        <end position="32"/>
    </location>
</feature>
<keyword evidence="6" id="KW-0067">ATP-binding</keyword>
<organism evidence="12 13">
    <name type="scientific">Frondihabitans sucicola</name>
    <dbReference type="NCBI Taxonomy" id="1268041"/>
    <lineage>
        <taxon>Bacteria</taxon>
        <taxon>Bacillati</taxon>
        <taxon>Actinomycetota</taxon>
        <taxon>Actinomycetes</taxon>
        <taxon>Micrococcales</taxon>
        <taxon>Microbacteriaceae</taxon>
        <taxon>Frondihabitans</taxon>
    </lineage>
</organism>
<comment type="subcellular location">
    <subcellularLocation>
        <location evidence="1">Cell membrane</location>
        <topology evidence="1">Multi-pass membrane protein</topology>
    </subcellularLocation>
</comment>
<feature type="region of interest" description="Disordered" evidence="9">
    <location>
        <begin position="441"/>
        <end position="484"/>
    </location>
</feature>
<accession>A0ABM8GU05</accession>
<evidence type="ECO:0000256" key="1">
    <source>
        <dbReference type="ARBA" id="ARBA00004651"/>
    </source>
</evidence>
<evidence type="ECO:0000256" key="10">
    <source>
        <dbReference type="SAM" id="Phobius"/>
    </source>
</evidence>
<feature type="domain" description="Polysaccharide chain length determinant N-terminal" evidence="11">
    <location>
        <begin position="6"/>
        <end position="89"/>
    </location>
</feature>
<evidence type="ECO:0000256" key="4">
    <source>
        <dbReference type="ARBA" id="ARBA00022692"/>
    </source>
</evidence>
<reference evidence="13" key="1">
    <citation type="journal article" date="2019" name="Int. J. Syst. Evol. Microbiol.">
        <title>The Global Catalogue of Microorganisms (GCM) 10K type strain sequencing project: providing services to taxonomists for standard genome sequencing and annotation.</title>
        <authorList>
            <consortium name="The Broad Institute Genomics Platform"/>
            <consortium name="The Broad Institute Genome Sequencing Center for Infectious Disease"/>
            <person name="Wu L."/>
            <person name="Ma J."/>
        </authorList>
    </citation>
    <scope>NUCLEOTIDE SEQUENCE [LARGE SCALE GENOMIC DNA]</scope>
    <source>
        <strain evidence="13">NBRC 108728</strain>
    </source>
</reference>
<keyword evidence="8 10" id="KW-0472">Membrane</keyword>
<dbReference type="Proteomes" id="UP001321486">
    <property type="component" value="Chromosome"/>
</dbReference>
<keyword evidence="5" id="KW-0547">Nucleotide-binding</keyword>
<proteinExistence type="inferred from homology"/>
<dbReference type="EMBL" id="AP027732">
    <property type="protein sequence ID" value="BDZ51943.1"/>
    <property type="molecule type" value="Genomic_DNA"/>
</dbReference>
<evidence type="ECO:0000259" key="11">
    <source>
        <dbReference type="Pfam" id="PF02706"/>
    </source>
</evidence>
<feature type="compositionally biased region" description="Basic and acidic residues" evidence="9">
    <location>
        <begin position="650"/>
        <end position="671"/>
    </location>
</feature>
<dbReference type="InterPro" id="IPR003856">
    <property type="entry name" value="LPS_length_determ_N"/>
</dbReference>
<evidence type="ECO:0000256" key="7">
    <source>
        <dbReference type="ARBA" id="ARBA00022989"/>
    </source>
</evidence>
<keyword evidence="13" id="KW-1185">Reference proteome</keyword>
<evidence type="ECO:0000313" key="13">
    <source>
        <dbReference type="Proteomes" id="UP001321486"/>
    </source>
</evidence>
<protein>
    <recommendedName>
        <fullName evidence="11">Polysaccharide chain length determinant N-terminal domain-containing protein</fullName>
    </recommendedName>
</protein>
<dbReference type="InterPro" id="IPR005702">
    <property type="entry name" value="Wzc-like_C"/>
</dbReference>
<dbReference type="CDD" id="cd05387">
    <property type="entry name" value="BY-kinase"/>
    <property type="match status" value="1"/>
</dbReference>
<evidence type="ECO:0000256" key="2">
    <source>
        <dbReference type="ARBA" id="ARBA00006683"/>
    </source>
</evidence>
<dbReference type="InterPro" id="IPR027417">
    <property type="entry name" value="P-loop_NTPase"/>
</dbReference>
<evidence type="ECO:0000256" key="9">
    <source>
        <dbReference type="SAM" id="MobiDB-lite"/>
    </source>
</evidence>
<feature type="region of interest" description="Disordered" evidence="9">
    <location>
        <begin position="785"/>
        <end position="815"/>
    </location>
</feature>
<keyword evidence="4 10" id="KW-0812">Transmembrane</keyword>
<evidence type="ECO:0000256" key="6">
    <source>
        <dbReference type="ARBA" id="ARBA00022840"/>
    </source>
</evidence>
<evidence type="ECO:0000313" key="12">
    <source>
        <dbReference type="EMBL" id="BDZ51943.1"/>
    </source>
</evidence>
<keyword evidence="7 10" id="KW-1133">Transmembrane helix</keyword>
<gene>
    <name evidence="12" type="ORF">GCM10025867_41840</name>
</gene>
<dbReference type="PANTHER" id="PTHR32309:SF13">
    <property type="entry name" value="FERRIC ENTEROBACTIN TRANSPORT PROTEIN FEPE"/>
    <property type="match status" value="1"/>
</dbReference>
<evidence type="ECO:0000256" key="5">
    <source>
        <dbReference type="ARBA" id="ARBA00022741"/>
    </source>
</evidence>
<name>A0ABM8GU05_9MICO</name>
<dbReference type="Pfam" id="PF02706">
    <property type="entry name" value="Wzz"/>
    <property type="match status" value="1"/>
</dbReference>